<name>A0ABP0XN87_9ROSI</name>
<gene>
    <name evidence="1" type="ORF">CITCOLO1_LOCUS1214</name>
</gene>
<reference evidence="1 2" key="1">
    <citation type="submission" date="2024-03" db="EMBL/GenBank/DDBJ databases">
        <authorList>
            <person name="Gkanogiannis A."/>
            <person name="Becerra Lopez-Lavalle L."/>
        </authorList>
    </citation>
    <scope>NUCLEOTIDE SEQUENCE [LARGE SCALE GENOMIC DNA]</scope>
</reference>
<proteinExistence type="predicted"/>
<keyword evidence="2" id="KW-1185">Reference proteome</keyword>
<dbReference type="Proteomes" id="UP001642487">
    <property type="component" value="Chromosome 1"/>
</dbReference>
<evidence type="ECO:0000313" key="1">
    <source>
        <dbReference type="EMBL" id="CAK9309631.1"/>
    </source>
</evidence>
<sequence length="133" mass="15004">MKKKNPKLYSPSFPPFFSLLHHCRRRQPKKTSAHFFSSFPSSPHIYNPRPQTSIGNAAAPFLSSLTISLSAASAPPRTTAHLSSSCCRRLTACLCPTPRVSNREIACVQQQYKTQLLHYCIWSLGRNTRDQDQ</sequence>
<evidence type="ECO:0000313" key="2">
    <source>
        <dbReference type="Proteomes" id="UP001642487"/>
    </source>
</evidence>
<protein>
    <submittedName>
        <fullName evidence="1">Uncharacterized protein</fullName>
    </submittedName>
</protein>
<accession>A0ABP0XN87</accession>
<dbReference type="EMBL" id="OZ021735">
    <property type="protein sequence ID" value="CAK9309631.1"/>
    <property type="molecule type" value="Genomic_DNA"/>
</dbReference>
<organism evidence="1 2">
    <name type="scientific">Citrullus colocynthis</name>
    <name type="common">colocynth</name>
    <dbReference type="NCBI Taxonomy" id="252529"/>
    <lineage>
        <taxon>Eukaryota</taxon>
        <taxon>Viridiplantae</taxon>
        <taxon>Streptophyta</taxon>
        <taxon>Embryophyta</taxon>
        <taxon>Tracheophyta</taxon>
        <taxon>Spermatophyta</taxon>
        <taxon>Magnoliopsida</taxon>
        <taxon>eudicotyledons</taxon>
        <taxon>Gunneridae</taxon>
        <taxon>Pentapetalae</taxon>
        <taxon>rosids</taxon>
        <taxon>fabids</taxon>
        <taxon>Cucurbitales</taxon>
        <taxon>Cucurbitaceae</taxon>
        <taxon>Benincaseae</taxon>
        <taxon>Citrullus</taxon>
    </lineage>
</organism>